<proteinExistence type="predicted"/>
<organism evidence="5 6">
    <name type="scientific">Camelina sativa</name>
    <name type="common">False flax</name>
    <name type="synonym">Myagrum sativum</name>
    <dbReference type="NCBI Taxonomy" id="90675"/>
    <lineage>
        <taxon>Eukaryota</taxon>
        <taxon>Viridiplantae</taxon>
        <taxon>Streptophyta</taxon>
        <taxon>Embryophyta</taxon>
        <taxon>Tracheophyta</taxon>
        <taxon>Spermatophyta</taxon>
        <taxon>Magnoliopsida</taxon>
        <taxon>eudicotyledons</taxon>
        <taxon>Gunneridae</taxon>
        <taxon>Pentapetalae</taxon>
        <taxon>rosids</taxon>
        <taxon>malvids</taxon>
        <taxon>Brassicales</taxon>
        <taxon>Brassicaceae</taxon>
        <taxon>Camelineae</taxon>
        <taxon>Camelina</taxon>
    </lineage>
</organism>
<dbReference type="PROSITE" id="PS50102">
    <property type="entry name" value="RRM"/>
    <property type="match status" value="4"/>
</dbReference>
<dbReference type="SMART" id="SM00360">
    <property type="entry name" value="RRM"/>
    <property type="match status" value="4"/>
</dbReference>
<dbReference type="InterPro" id="IPR012677">
    <property type="entry name" value="Nucleotide-bd_a/b_plait_sf"/>
</dbReference>
<keyword evidence="2" id="KW-0539">Nucleus</keyword>
<feature type="domain" description="RRM" evidence="4">
    <location>
        <begin position="264"/>
        <end position="341"/>
    </location>
</feature>
<dbReference type="GeneID" id="104709240"/>
<comment type="subcellular location">
    <subcellularLocation>
        <location evidence="1">Nucleus</location>
    </subcellularLocation>
</comment>
<protein>
    <submittedName>
        <fullName evidence="6">Uncharacterized RNA-binding protein C328.05-like</fullName>
    </submittedName>
</protein>
<dbReference type="RefSeq" id="XP_010424190.2">
    <property type="nucleotide sequence ID" value="XM_010425888.2"/>
</dbReference>
<dbReference type="Pfam" id="PF00076">
    <property type="entry name" value="RRM_1"/>
    <property type="match status" value="4"/>
</dbReference>
<keyword evidence="5" id="KW-1185">Reference proteome</keyword>
<evidence type="ECO:0000256" key="3">
    <source>
        <dbReference type="PROSITE-ProRule" id="PRU00176"/>
    </source>
</evidence>
<dbReference type="InterPro" id="IPR000504">
    <property type="entry name" value="RRM_dom"/>
</dbReference>
<dbReference type="PANTHER" id="PTHR13952:SF21">
    <property type="entry name" value="POLYNUCLEOTIDE ADENYLYLTRANSFERASE DOMAIN_RNA RECOGNITION MOTIF PROTEIN-RELATED"/>
    <property type="match status" value="1"/>
</dbReference>
<dbReference type="SUPFAM" id="SSF54928">
    <property type="entry name" value="RNA-binding domain, RBD"/>
    <property type="match status" value="3"/>
</dbReference>
<gene>
    <name evidence="6" type="primary">LOC104709240</name>
</gene>
<evidence type="ECO:0000256" key="2">
    <source>
        <dbReference type="ARBA" id="ARBA00023242"/>
    </source>
</evidence>
<evidence type="ECO:0000256" key="1">
    <source>
        <dbReference type="ARBA" id="ARBA00004123"/>
    </source>
</evidence>
<dbReference type="Gene3D" id="3.30.70.330">
    <property type="match status" value="4"/>
</dbReference>
<dbReference type="Proteomes" id="UP000694864">
    <property type="component" value="Chromosome 8"/>
</dbReference>
<dbReference type="PANTHER" id="PTHR13952">
    <property type="entry name" value="U1 SMALL NUCLEAR RIBONUCLEOPROTEIN 70 KD"/>
    <property type="match status" value="1"/>
</dbReference>
<feature type="domain" description="RRM" evidence="4">
    <location>
        <begin position="395"/>
        <end position="472"/>
    </location>
</feature>
<dbReference type="CDD" id="cd00590">
    <property type="entry name" value="RRM_SF"/>
    <property type="match status" value="4"/>
</dbReference>
<keyword evidence="3" id="KW-0694">RNA-binding</keyword>
<dbReference type="InterPro" id="IPR051183">
    <property type="entry name" value="U1_U11-U12_snRNP_70-35kDa"/>
</dbReference>
<sequence length="527" mass="59972">MASSNLFGKRNLEDDLENKPILKRRKDETTAEANLISVKEIVEGLDDGIPIPIPIPEAVAVTNETFFVCRLPRGAKVSDIISFFSDVGDVVHVRLMIGHRGKHCGYAFVELASANQVKMALEKKYGEYLHGHKILLYMADFKSDAYLVPKYCKEYDARFKTYIRRESHVGFHYNEKVVVVANLSPYTKISDIKRLFKGMRVVSVRLIVNNQGKHLGYAFVEFASAHLANKALEKKNDDEYLHGHKICLMREHDEAVEAVAVQKKTIFVSHVSPQTEISHIINFFKDVGEVVHVRLISDKKGRHVGCGFVEFSSDHEAEKALEKKNGEYLHDRKIVLQVFEAPNHLPKYKYCIDYNVWYEDYLRQESLPLEEENETVKGVLDETPDFVEPFAVTKKTLFVSGLSCHTILSDIVTFFEDVGEVVRVRLIVDHRGNHVGCGFIEFASAEEAEEAVEKKNGERLRYFKISLQLAEIAAPYPLPPKYDLVEKLWYEDKLRGGGLDLATKPNLKKPEVAEFCGKKTILSCDDD</sequence>
<name>A0ABM0TCH9_CAMSA</name>
<evidence type="ECO:0000259" key="4">
    <source>
        <dbReference type="PROSITE" id="PS50102"/>
    </source>
</evidence>
<reference evidence="6" key="2">
    <citation type="submission" date="2025-08" db="UniProtKB">
        <authorList>
            <consortium name="RefSeq"/>
        </authorList>
    </citation>
    <scope>IDENTIFICATION</scope>
    <source>
        <tissue evidence="6">Leaf</tissue>
    </source>
</reference>
<accession>A0ABM0TCH9</accession>
<reference evidence="5" key="1">
    <citation type="journal article" date="2014" name="Nat. Commun.">
        <title>The emerging biofuel crop Camelina sativa retains a highly undifferentiated hexaploid genome structure.</title>
        <authorList>
            <person name="Kagale S."/>
            <person name="Koh C."/>
            <person name="Nixon J."/>
            <person name="Bollina V."/>
            <person name="Clarke W.E."/>
            <person name="Tuteja R."/>
            <person name="Spillane C."/>
            <person name="Robinson S.J."/>
            <person name="Links M.G."/>
            <person name="Clarke C."/>
            <person name="Higgins E.E."/>
            <person name="Huebert T."/>
            <person name="Sharpe A.G."/>
            <person name="Parkin I.A."/>
        </authorList>
    </citation>
    <scope>NUCLEOTIDE SEQUENCE [LARGE SCALE GENOMIC DNA]</scope>
    <source>
        <strain evidence="5">cv. DH55</strain>
    </source>
</reference>
<evidence type="ECO:0000313" key="5">
    <source>
        <dbReference type="Proteomes" id="UP000694864"/>
    </source>
</evidence>
<feature type="domain" description="RRM" evidence="4">
    <location>
        <begin position="64"/>
        <end position="141"/>
    </location>
</feature>
<feature type="domain" description="RRM" evidence="4">
    <location>
        <begin position="176"/>
        <end position="273"/>
    </location>
</feature>
<dbReference type="InterPro" id="IPR035979">
    <property type="entry name" value="RBD_domain_sf"/>
</dbReference>
<evidence type="ECO:0000313" key="6">
    <source>
        <dbReference type="RefSeq" id="XP_010424190.2"/>
    </source>
</evidence>